<keyword evidence="4" id="KW-0804">Transcription</keyword>
<dbReference type="PROSITE" id="PS50045">
    <property type="entry name" value="SIGMA54_INTERACT_4"/>
    <property type="match status" value="1"/>
</dbReference>
<dbReference type="Gene3D" id="3.30.450.20">
    <property type="entry name" value="PAS domain"/>
    <property type="match status" value="1"/>
</dbReference>
<feature type="domain" description="Sigma-54 factor interaction" evidence="5">
    <location>
        <begin position="141"/>
        <end position="370"/>
    </location>
</feature>
<dbReference type="CDD" id="cd00130">
    <property type="entry name" value="PAS"/>
    <property type="match status" value="1"/>
</dbReference>
<dbReference type="Gene3D" id="1.10.10.60">
    <property type="entry name" value="Homeodomain-like"/>
    <property type="match status" value="1"/>
</dbReference>
<dbReference type="Gene3D" id="3.40.50.300">
    <property type="entry name" value="P-loop containing nucleotide triphosphate hydrolases"/>
    <property type="match status" value="1"/>
</dbReference>
<evidence type="ECO:0000259" key="5">
    <source>
        <dbReference type="PROSITE" id="PS50045"/>
    </source>
</evidence>
<dbReference type="SMART" id="SM00382">
    <property type="entry name" value="AAA"/>
    <property type="match status" value="1"/>
</dbReference>
<evidence type="ECO:0000259" key="6">
    <source>
        <dbReference type="PROSITE" id="PS50112"/>
    </source>
</evidence>
<dbReference type="InterPro" id="IPR003593">
    <property type="entry name" value="AAA+_ATPase"/>
</dbReference>
<dbReference type="InterPro" id="IPR002197">
    <property type="entry name" value="HTH_Fis"/>
</dbReference>
<evidence type="ECO:0000256" key="4">
    <source>
        <dbReference type="ARBA" id="ARBA00023163"/>
    </source>
</evidence>
<dbReference type="InterPro" id="IPR002078">
    <property type="entry name" value="Sigma_54_int"/>
</dbReference>
<sequence>MEYKNHIKRSEERDIILDSIADGVFTVDGEWKITSFNRAAEEITGIPRQEAIGRKCCDVFKASICEGSCALRHTLESGQQIVNKAVFIITAEGERIPISISTALLKGADGRTIGGVETFRDLSVVEDLRKEIGRKYTFADIISKNHKMQELFDIMPEIAESDSTVLLEGESGTGKELFARAIHSLSHRRKKPMITVNCGALPDTLLESELFGYKAGAFTDAKKDKPGRFALADSGTIFLDEIGDVSPALQVRLLRVLQERIYEPLGSTQSVSANVRVVTATNKDLTQLVASGRFRQDLYYRINVVKLSLPPLRKRMEDVPLLVDHLVARFNRLRGKEIAGVSPDTLAILMNHDFQGNVRELENIIEHAFVLCRGNMILPAHLPQYLRPELEKAIASPLDLNFREIEAQFIRNCLQRNNWNRTAAAHELGIHKTTLWRKMKRLGIDLPE</sequence>
<dbReference type="EMBL" id="QZKU01000061">
    <property type="protein sequence ID" value="RJP22126.1"/>
    <property type="molecule type" value="Genomic_DNA"/>
</dbReference>
<dbReference type="PRINTS" id="PR01590">
    <property type="entry name" value="HTHFIS"/>
</dbReference>
<dbReference type="InterPro" id="IPR009057">
    <property type="entry name" value="Homeodomain-like_sf"/>
</dbReference>
<dbReference type="GO" id="GO:0006355">
    <property type="term" value="P:regulation of DNA-templated transcription"/>
    <property type="evidence" value="ECO:0007669"/>
    <property type="project" value="InterPro"/>
</dbReference>
<evidence type="ECO:0000313" key="7">
    <source>
        <dbReference type="EMBL" id="RJP22126.1"/>
    </source>
</evidence>
<keyword evidence="1" id="KW-0547">Nucleotide-binding</keyword>
<organism evidence="7 8">
    <name type="scientific">Abyssobacteria bacterium (strain SURF_5)</name>
    <dbReference type="NCBI Taxonomy" id="2093360"/>
    <lineage>
        <taxon>Bacteria</taxon>
        <taxon>Pseudomonadati</taxon>
        <taxon>Candidatus Hydrogenedentota</taxon>
        <taxon>Candidatus Abyssobacteria</taxon>
    </lineage>
</organism>
<dbReference type="GO" id="GO:0043565">
    <property type="term" value="F:sequence-specific DNA binding"/>
    <property type="evidence" value="ECO:0007669"/>
    <property type="project" value="InterPro"/>
</dbReference>
<comment type="caution">
    <text evidence="7">The sequence shown here is derived from an EMBL/GenBank/DDBJ whole genome shotgun (WGS) entry which is preliminary data.</text>
</comment>
<dbReference type="PROSITE" id="PS50112">
    <property type="entry name" value="PAS"/>
    <property type="match status" value="1"/>
</dbReference>
<reference evidence="7 8" key="1">
    <citation type="journal article" date="2017" name="ISME J.">
        <title>Energy and carbon metabolisms in a deep terrestrial subsurface fluid microbial community.</title>
        <authorList>
            <person name="Momper L."/>
            <person name="Jungbluth S.P."/>
            <person name="Lee M.D."/>
            <person name="Amend J.P."/>
        </authorList>
    </citation>
    <scope>NUCLEOTIDE SEQUENCE [LARGE SCALE GENOMIC DNA]</scope>
    <source>
        <strain evidence="7">SURF_5</strain>
    </source>
</reference>
<dbReference type="Pfam" id="PF25601">
    <property type="entry name" value="AAA_lid_14"/>
    <property type="match status" value="1"/>
</dbReference>
<dbReference type="Proteomes" id="UP000265882">
    <property type="component" value="Unassembled WGS sequence"/>
</dbReference>
<dbReference type="FunFam" id="3.40.50.300:FF:000006">
    <property type="entry name" value="DNA-binding transcriptional regulator NtrC"/>
    <property type="match status" value="1"/>
</dbReference>
<dbReference type="Pfam" id="PF00158">
    <property type="entry name" value="Sigma54_activat"/>
    <property type="match status" value="1"/>
</dbReference>
<feature type="domain" description="PAS" evidence="6">
    <location>
        <begin position="9"/>
        <end position="54"/>
    </location>
</feature>
<keyword evidence="2" id="KW-0067">ATP-binding</keyword>
<dbReference type="SMART" id="SM00091">
    <property type="entry name" value="PAS"/>
    <property type="match status" value="1"/>
</dbReference>
<dbReference type="CDD" id="cd00009">
    <property type="entry name" value="AAA"/>
    <property type="match status" value="1"/>
</dbReference>
<accession>A0A3A4NVK5</accession>
<gene>
    <name evidence="7" type="ORF">C4520_08695</name>
</gene>
<keyword evidence="3" id="KW-0805">Transcription regulation</keyword>
<dbReference type="Gene3D" id="1.10.8.60">
    <property type="match status" value="1"/>
</dbReference>
<evidence type="ECO:0000256" key="3">
    <source>
        <dbReference type="ARBA" id="ARBA00023015"/>
    </source>
</evidence>
<dbReference type="SUPFAM" id="SSF55785">
    <property type="entry name" value="PYP-like sensor domain (PAS domain)"/>
    <property type="match status" value="1"/>
</dbReference>
<dbReference type="PANTHER" id="PTHR32071">
    <property type="entry name" value="TRANSCRIPTIONAL REGULATORY PROTEIN"/>
    <property type="match status" value="1"/>
</dbReference>
<dbReference type="SUPFAM" id="SSF52540">
    <property type="entry name" value="P-loop containing nucleoside triphosphate hydrolases"/>
    <property type="match status" value="1"/>
</dbReference>
<protein>
    <submittedName>
        <fullName evidence="7">PAS domain-containing protein</fullName>
    </submittedName>
</protein>
<dbReference type="SUPFAM" id="SSF46689">
    <property type="entry name" value="Homeodomain-like"/>
    <property type="match status" value="1"/>
</dbReference>
<name>A0A3A4NVK5_ABYX5</name>
<evidence type="ECO:0000256" key="2">
    <source>
        <dbReference type="ARBA" id="ARBA00022840"/>
    </source>
</evidence>
<dbReference type="Pfam" id="PF13426">
    <property type="entry name" value="PAS_9"/>
    <property type="match status" value="1"/>
</dbReference>
<dbReference type="GO" id="GO:0005524">
    <property type="term" value="F:ATP binding"/>
    <property type="evidence" value="ECO:0007669"/>
    <property type="project" value="UniProtKB-KW"/>
</dbReference>
<dbReference type="InterPro" id="IPR027417">
    <property type="entry name" value="P-loop_NTPase"/>
</dbReference>
<dbReference type="InterPro" id="IPR035965">
    <property type="entry name" value="PAS-like_dom_sf"/>
</dbReference>
<evidence type="ECO:0000313" key="8">
    <source>
        <dbReference type="Proteomes" id="UP000265882"/>
    </source>
</evidence>
<dbReference type="AlphaFoldDB" id="A0A3A4NVK5"/>
<proteinExistence type="predicted"/>
<dbReference type="InterPro" id="IPR000014">
    <property type="entry name" value="PAS"/>
</dbReference>
<dbReference type="NCBIfam" id="TIGR00229">
    <property type="entry name" value="sensory_box"/>
    <property type="match status" value="1"/>
</dbReference>
<dbReference type="PROSITE" id="PS00675">
    <property type="entry name" value="SIGMA54_INTERACT_1"/>
    <property type="match status" value="1"/>
</dbReference>
<evidence type="ECO:0000256" key="1">
    <source>
        <dbReference type="ARBA" id="ARBA00022741"/>
    </source>
</evidence>
<dbReference type="Pfam" id="PF02954">
    <property type="entry name" value="HTH_8"/>
    <property type="match status" value="1"/>
</dbReference>
<dbReference type="InterPro" id="IPR025662">
    <property type="entry name" value="Sigma_54_int_dom_ATP-bd_1"/>
</dbReference>
<dbReference type="InterPro" id="IPR058031">
    <property type="entry name" value="AAA_lid_NorR"/>
</dbReference>